<evidence type="ECO:0000256" key="3">
    <source>
        <dbReference type="SAM" id="Phobius"/>
    </source>
</evidence>
<evidence type="ECO:0000256" key="2">
    <source>
        <dbReference type="SAM" id="Coils"/>
    </source>
</evidence>
<feature type="transmembrane region" description="Helical" evidence="3">
    <location>
        <begin position="537"/>
        <end position="570"/>
    </location>
</feature>
<feature type="coiled-coil region" evidence="2">
    <location>
        <begin position="55"/>
        <end position="110"/>
    </location>
</feature>
<dbReference type="InterPro" id="IPR010090">
    <property type="entry name" value="Phage_tape_meas"/>
</dbReference>
<keyword evidence="2" id="KW-0175">Coiled coil</keyword>
<keyword evidence="3" id="KW-1133">Transmembrane helix</keyword>
<dbReference type="RefSeq" id="WP_274942489.1">
    <property type="nucleotide sequence ID" value="NZ_JANWOI010000001.1"/>
</dbReference>
<proteinExistence type="predicted"/>
<dbReference type="PANTHER" id="PTHR37813">
    <property type="entry name" value="FELS-2 PROPHAGE PROTEIN"/>
    <property type="match status" value="1"/>
</dbReference>
<reference evidence="5" key="2">
    <citation type="journal article" date="2023" name="Syst. Appl. Microbiol.">
        <title>Govania unica gen. nov., sp. nov., a rare biosphere bacterium that represents a novel family in the class Alphaproteobacteria.</title>
        <authorList>
            <person name="Vandamme P."/>
            <person name="Peeters C."/>
            <person name="Hettiarachchi A."/>
            <person name="Cnockaert M."/>
            <person name="Carlier A."/>
        </authorList>
    </citation>
    <scope>NUCLEOTIDE SEQUENCE</scope>
    <source>
        <strain evidence="5">LMG 31809</strain>
    </source>
</reference>
<dbReference type="NCBIfam" id="TIGR01760">
    <property type="entry name" value="tape_meas_TP901"/>
    <property type="match status" value="1"/>
</dbReference>
<evidence type="ECO:0000259" key="4">
    <source>
        <dbReference type="Pfam" id="PF10145"/>
    </source>
</evidence>
<organism evidence="5 6">
    <name type="scientific">Govanella unica</name>
    <dbReference type="NCBI Taxonomy" id="2975056"/>
    <lineage>
        <taxon>Bacteria</taxon>
        <taxon>Pseudomonadati</taxon>
        <taxon>Pseudomonadota</taxon>
        <taxon>Alphaproteobacteria</taxon>
        <taxon>Emcibacterales</taxon>
        <taxon>Govanellaceae</taxon>
        <taxon>Govanella</taxon>
    </lineage>
</organism>
<keyword evidence="3" id="KW-0812">Transmembrane</keyword>
<evidence type="ECO:0000313" key="5">
    <source>
        <dbReference type="EMBL" id="MDA5192787.1"/>
    </source>
</evidence>
<feature type="transmembrane region" description="Helical" evidence="3">
    <location>
        <begin position="576"/>
        <end position="602"/>
    </location>
</feature>
<keyword evidence="6" id="KW-1185">Reference proteome</keyword>
<keyword evidence="1" id="KW-1188">Viral release from host cell</keyword>
<dbReference type="AlphaFoldDB" id="A0A9X3TWL5"/>
<dbReference type="Pfam" id="PF10145">
    <property type="entry name" value="PhageMin_Tail"/>
    <property type="match status" value="1"/>
</dbReference>
<dbReference type="Proteomes" id="UP001141619">
    <property type="component" value="Unassembled WGS sequence"/>
</dbReference>
<feature type="domain" description="Phage tail tape measure protein" evidence="4">
    <location>
        <begin position="253"/>
        <end position="432"/>
    </location>
</feature>
<accession>A0A9X3TWL5</accession>
<name>A0A9X3TWL5_9PROT</name>
<comment type="caution">
    <text evidence="5">The sequence shown here is derived from an EMBL/GenBank/DDBJ whole genome shotgun (WGS) entry which is preliminary data.</text>
</comment>
<protein>
    <submittedName>
        <fullName evidence="5">Phage tail tape measure protein</fullName>
    </submittedName>
</protein>
<reference evidence="5" key="1">
    <citation type="submission" date="2022-08" db="EMBL/GenBank/DDBJ databases">
        <authorList>
            <person name="Vandamme P."/>
            <person name="Hettiarachchi A."/>
            <person name="Peeters C."/>
            <person name="Cnockaert M."/>
            <person name="Carlier A."/>
        </authorList>
    </citation>
    <scope>NUCLEOTIDE SEQUENCE</scope>
    <source>
        <strain evidence="5">LMG 31809</strain>
    </source>
</reference>
<keyword evidence="3" id="KW-0472">Membrane</keyword>
<feature type="transmembrane region" description="Helical" evidence="3">
    <location>
        <begin position="495"/>
        <end position="516"/>
    </location>
</feature>
<evidence type="ECO:0000256" key="1">
    <source>
        <dbReference type="ARBA" id="ARBA00022612"/>
    </source>
</evidence>
<dbReference type="PANTHER" id="PTHR37813:SF1">
    <property type="entry name" value="FELS-2 PROPHAGE PROTEIN"/>
    <property type="match status" value="1"/>
</dbReference>
<dbReference type="EMBL" id="JANWOI010000001">
    <property type="protein sequence ID" value="MDA5192787.1"/>
    <property type="molecule type" value="Genomic_DNA"/>
</dbReference>
<sequence length="790" mass="82397">MDRNLRIKFLLEAIDKVTAPLRDISTGSGKAGAAVDATRARLKELDQTTRNIAGFRQLKQDVETSAAQMRAAETRATELGRQLAQTATPTAKLRREFEQARREALALRQRHEGNSTSLQAMRQKLNDAGISTRNLASHERDLRTQTARTNTELQEQADRLRRITDRESRLAAGRAAHARVQGIATGMAVGGATSMATGAAMGAPLLASAKQAMEFESVMTDIAQKADLGRAASRKMGTELIKAATAANQFPASLQQGVDVLAGFGLDPRQATQMMEPIGRAATAYKAEIADLSTASFASIDNLKVPFAQTARVLDIMAQAGKSGAFEIKDMAQHFPALTAASQALGQQGAPAVADLAAALQIVRKGAGDSASAANNLQNLLNKINSKDAAKNFATFGVDLPAALAKAAKDGKTPIEAITELTSKALGGDMAKLSHLFNDAQVQAALRPLMQNLEQYRQIRAEALGAKGVVDTDFADRLKDGAEQAKAAEISSQKLALTLGAMLLPTVNAIIGKLTALANRLASWAEQNPRLAKTIAWIAGILAGILVVLGGLAIAIAGVLAPFAALSFIAGALGMALLPVLGIAAAVVAGIALVVAAGYLVYNNWDQIAGFFKGIWDTITATFTSLFAMPGKFIQLGIDTIKGFITGIASMIPEVGKAISNVATRVVSGFKSLLGIHSPSRVFAGLGGFMMDGLSQGLATGQQAPLRQITTLAGGLAGAFAVGSAGAAPATTSASASQAAAAMVPQVSASTSYNITINANGTGAQDIGRQVREAIEQIEREKAGRAFRDR</sequence>
<gene>
    <name evidence="5" type="ORF">NYP16_02290</name>
</gene>
<evidence type="ECO:0000313" key="6">
    <source>
        <dbReference type="Proteomes" id="UP001141619"/>
    </source>
</evidence>